<feature type="non-terminal residue" evidence="1">
    <location>
        <position position="1"/>
    </location>
</feature>
<dbReference type="EMBL" id="BTSY01000005">
    <property type="protein sequence ID" value="GMT30066.1"/>
    <property type="molecule type" value="Genomic_DNA"/>
</dbReference>
<comment type="caution">
    <text evidence="1">The sequence shown here is derived from an EMBL/GenBank/DDBJ whole genome shotgun (WGS) entry which is preliminary data.</text>
</comment>
<keyword evidence="2" id="KW-1185">Reference proteome</keyword>
<sequence length="104" mass="11506">RMTSVDDLARTCKQNLQSSLWLTNTITKDSKSPWEYLLNRMGAVLGTVVETNFGSATNSRFGDLYRAIAEMQTALTDSSSGTAFVHLAKSFAVVLEESVRQQLQ</sequence>
<reference evidence="1" key="1">
    <citation type="submission" date="2023-10" db="EMBL/GenBank/DDBJ databases">
        <title>Genome assembly of Pristionchus species.</title>
        <authorList>
            <person name="Yoshida K."/>
            <person name="Sommer R.J."/>
        </authorList>
    </citation>
    <scope>NUCLEOTIDE SEQUENCE</scope>
    <source>
        <strain evidence="1">RS5133</strain>
    </source>
</reference>
<evidence type="ECO:0000313" key="2">
    <source>
        <dbReference type="Proteomes" id="UP001432322"/>
    </source>
</evidence>
<name>A0AAV5WGQ1_9BILA</name>
<dbReference type="Proteomes" id="UP001432322">
    <property type="component" value="Unassembled WGS sequence"/>
</dbReference>
<feature type="non-terminal residue" evidence="1">
    <location>
        <position position="104"/>
    </location>
</feature>
<evidence type="ECO:0000313" key="1">
    <source>
        <dbReference type="EMBL" id="GMT30066.1"/>
    </source>
</evidence>
<dbReference type="AlphaFoldDB" id="A0AAV5WGQ1"/>
<accession>A0AAV5WGQ1</accession>
<protein>
    <submittedName>
        <fullName evidence="1">Uncharacterized protein</fullName>
    </submittedName>
</protein>
<gene>
    <name evidence="1" type="ORF">PFISCL1PPCAC_21363</name>
</gene>
<proteinExistence type="predicted"/>
<organism evidence="1 2">
    <name type="scientific">Pristionchus fissidentatus</name>
    <dbReference type="NCBI Taxonomy" id="1538716"/>
    <lineage>
        <taxon>Eukaryota</taxon>
        <taxon>Metazoa</taxon>
        <taxon>Ecdysozoa</taxon>
        <taxon>Nematoda</taxon>
        <taxon>Chromadorea</taxon>
        <taxon>Rhabditida</taxon>
        <taxon>Rhabditina</taxon>
        <taxon>Diplogasteromorpha</taxon>
        <taxon>Diplogasteroidea</taxon>
        <taxon>Neodiplogasteridae</taxon>
        <taxon>Pristionchus</taxon>
    </lineage>
</organism>